<feature type="domain" description="DUF6894" evidence="1">
    <location>
        <begin position="4"/>
        <end position="71"/>
    </location>
</feature>
<protein>
    <recommendedName>
        <fullName evidence="1">DUF6894 domain-containing protein</fullName>
    </recommendedName>
</protein>
<dbReference type="InterPro" id="IPR054189">
    <property type="entry name" value="DUF6894"/>
</dbReference>
<name>A0ABN1EPC9_9PROT</name>
<keyword evidence="3" id="KW-1185">Reference proteome</keyword>
<dbReference type="Proteomes" id="UP001501588">
    <property type="component" value="Unassembled WGS sequence"/>
</dbReference>
<gene>
    <name evidence="2" type="ORF">GCM10009416_07110</name>
</gene>
<accession>A0ABN1EPC9</accession>
<dbReference type="Pfam" id="PF21834">
    <property type="entry name" value="DUF6894"/>
    <property type="match status" value="1"/>
</dbReference>
<evidence type="ECO:0000313" key="2">
    <source>
        <dbReference type="EMBL" id="GAA0571087.1"/>
    </source>
</evidence>
<reference evidence="2 3" key="1">
    <citation type="journal article" date="2019" name="Int. J. Syst. Evol. Microbiol.">
        <title>The Global Catalogue of Microorganisms (GCM) 10K type strain sequencing project: providing services to taxonomists for standard genome sequencing and annotation.</title>
        <authorList>
            <consortium name="The Broad Institute Genomics Platform"/>
            <consortium name="The Broad Institute Genome Sequencing Center for Infectious Disease"/>
            <person name="Wu L."/>
            <person name="Ma J."/>
        </authorList>
    </citation>
    <scope>NUCLEOTIDE SEQUENCE [LARGE SCALE GENOMIC DNA]</scope>
    <source>
        <strain evidence="2 3">JCM 9933</strain>
    </source>
</reference>
<evidence type="ECO:0000259" key="1">
    <source>
        <dbReference type="Pfam" id="PF21834"/>
    </source>
</evidence>
<sequence length="78" mass="8563">MPTFYFHVRDGDRLIEDPEGVDLPDLDAARAEAATAARQIRADALKTDRAVAGRRFEITDQAGRVLATVAIKDVLDSH</sequence>
<organism evidence="2 3">
    <name type="scientific">Craurococcus roseus</name>
    <dbReference type="NCBI Taxonomy" id="77585"/>
    <lineage>
        <taxon>Bacteria</taxon>
        <taxon>Pseudomonadati</taxon>
        <taxon>Pseudomonadota</taxon>
        <taxon>Alphaproteobacteria</taxon>
        <taxon>Acetobacterales</taxon>
        <taxon>Acetobacteraceae</taxon>
        <taxon>Craurococcus</taxon>
    </lineage>
</organism>
<comment type="caution">
    <text evidence="2">The sequence shown here is derived from an EMBL/GenBank/DDBJ whole genome shotgun (WGS) entry which is preliminary data.</text>
</comment>
<dbReference type="EMBL" id="BAAAFZ010000008">
    <property type="protein sequence ID" value="GAA0571087.1"/>
    <property type="molecule type" value="Genomic_DNA"/>
</dbReference>
<dbReference type="RefSeq" id="WP_343893774.1">
    <property type="nucleotide sequence ID" value="NZ_BAAAFZ010000008.1"/>
</dbReference>
<proteinExistence type="predicted"/>
<evidence type="ECO:0000313" key="3">
    <source>
        <dbReference type="Proteomes" id="UP001501588"/>
    </source>
</evidence>